<keyword evidence="3" id="KW-1185">Reference proteome</keyword>
<sequence>MGLRRGSPPRGLRARPSHFGAFVPDATWGCAVAPRLGGWPPNPPRGSAPRTPTCERQSNSAAVAAFEGLVM</sequence>
<comment type="caution">
    <text evidence="2">The sequence shown here is derived from an EMBL/GenBank/DDBJ whole genome shotgun (WGS) entry which is preliminary data.</text>
</comment>
<evidence type="ECO:0000256" key="1">
    <source>
        <dbReference type="SAM" id="MobiDB-lite"/>
    </source>
</evidence>
<accession>A0ABP4JLS9</accession>
<reference evidence="3" key="1">
    <citation type="journal article" date="2019" name="Int. J. Syst. Evol. Microbiol.">
        <title>The Global Catalogue of Microorganisms (GCM) 10K type strain sequencing project: providing services to taxonomists for standard genome sequencing and annotation.</title>
        <authorList>
            <consortium name="The Broad Institute Genomics Platform"/>
            <consortium name="The Broad Institute Genome Sequencing Center for Infectious Disease"/>
            <person name="Wu L."/>
            <person name="Ma J."/>
        </authorList>
    </citation>
    <scope>NUCLEOTIDE SEQUENCE [LARGE SCALE GENOMIC DNA]</scope>
    <source>
        <strain evidence="3">JCM 11756</strain>
    </source>
</reference>
<proteinExistence type="predicted"/>
<organism evidence="2 3">
    <name type="scientific">Streptomyces thermospinosisporus</name>
    <dbReference type="NCBI Taxonomy" id="161482"/>
    <lineage>
        <taxon>Bacteria</taxon>
        <taxon>Bacillati</taxon>
        <taxon>Actinomycetota</taxon>
        <taxon>Actinomycetes</taxon>
        <taxon>Kitasatosporales</taxon>
        <taxon>Streptomycetaceae</taxon>
        <taxon>Streptomyces</taxon>
    </lineage>
</organism>
<name>A0ABP4JLS9_9ACTN</name>
<evidence type="ECO:0000313" key="3">
    <source>
        <dbReference type="Proteomes" id="UP001500973"/>
    </source>
</evidence>
<evidence type="ECO:0000313" key="2">
    <source>
        <dbReference type="EMBL" id="GAA1424561.1"/>
    </source>
</evidence>
<dbReference type="EMBL" id="BAAAIZ010000040">
    <property type="protein sequence ID" value="GAA1424561.1"/>
    <property type="molecule type" value="Genomic_DNA"/>
</dbReference>
<protein>
    <submittedName>
        <fullName evidence="2">Uncharacterized protein</fullName>
    </submittedName>
</protein>
<dbReference type="Proteomes" id="UP001500973">
    <property type="component" value="Unassembled WGS sequence"/>
</dbReference>
<feature type="region of interest" description="Disordered" evidence="1">
    <location>
        <begin position="37"/>
        <end position="59"/>
    </location>
</feature>
<gene>
    <name evidence="2" type="ORF">GCM10009601_29490</name>
</gene>